<evidence type="ECO:0000256" key="2">
    <source>
        <dbReference type="ARBA" id="ARBA00023125"/>
    </source>
</evidence>
<comment type="caution">
    <text evidence="6">The sequence shown here is derived from an EMBL/GenBank/DDBJ whole genome shotgun (WGS) entry which is preliminary data.</text>
</comment>
<dbReference type="InterPro" id="IPR001789">
    <property type="entry name" value="Sig_transdc_resp-reg_receiver"/>
</dbReference>
<dbReference type="InterPro" id="IPR011006">
    <property type="entry name" value="CheY-like_superfamily"/>
</dbReference>
<evidence type="ECO:0000259" key="5">
    <source>
        <dbReference type="PROSITE" id="PS50110"/>
    </source>
</evidence>
<dbReference type="InterPro" id="IPR000792">
    <property type="entry name" value="Tscrpt_reg_LuxR_C"/>
</dbReference>
<dbReference type="Proteomes" id="UP001139089">
    <property type="component" value="Unassembled WGS sequence"/>
</dbReference>
<dbReference type="CDD" id="cd17535">
    <property type="entry name" value="REC_NarL-like"/>
    <property type="match status" value="1"/>
</dbReference>
<evidence type="ECO:0000259" key="4">
    <source>
        <dbReference type="PROSITE" id="PS50043"/>
    </source>
</evidence>
<evidence type="ECO:0000256" key="1">
    <source>
        <dbReference type="ARBA" id="ARBA00022553"/>
    </source>
</evidence>
<dbReference type="InterPro" id="IPR058245">
    <property type="entry name" value="NreC/VraR/RcsB-like_REC"/>
</dbReference>
<dbReference type="Gene3D" id="3.40.50.2300">
    <property type="match status" value="1"/>
</dbReference>
<dbReference type="PANTHER" id="PTHR45566">
    <property type="entry name" value="HTH-TYPE TRANSCRIPTIONAL REGULATOR YHJB-RELATED"/>
    <property type="match status" value="1"/>
</dbReference>
<dbReference type="InterPro" id="IPR016032">
    <property type="entry name" value="Sig_transdc_resp-reg_C-effctor"/>
</dbReference>
<keyword evidence="1 3" id="KW-0597">Phosphoprotein</keyword>
<dbReference type="SMART" id="SM00421">
    <property type="entry name" value="HTH_LUXR"/>
    <property type="match status" value="1"/>
</dbReference>
<dbReference type="SUPFAM" id="SSF46894">
    <property type="entry name" value="C-terminal effector domain of the bipartite response regulators"/>
    <property type="match status" value="1"/>
</dbReference>
<sequence length="216" mass="22663">MTTETIIVVDDHPVFRDGLRALIGRRLPLATVIASDTLDDALAIARRGGKPPSMFLLDLFFSRHSILETLPALRQEFRQSSIVIISMTDALATVDAAMACGINGFINKAVSPEAMIAAIEAVRNGDLVLLLPDTAGGEGAAGEAEARPLSLTDRQSAVLMLIAEGKSNKEIGIALGISPFTVRIHVSALFRALGVASRAAAVAKGAAEGLLVTRQP</sequence>
<dbReference type="Pfam" id="PF00072">
    <property type="entry name" value="Response_reg"/>
    <property type="match status" value="1"/>
</dbReference>
<accession>A0A9X1NSF3</accession>
<evidence type="ECO:0000313" key="6">
    <source>
        <dbReference type="EMBL" id="MCD7109475.1"/>
    </source>
</evidence>
<dbReference type="GO" id="GO:0003677">
    <property type="term" value="F:DNA binding"/>
    <property type="evidence" value="ECO:0007669"/>
    <property type="project" value="UniProtKB-KW"/>
</dbReference>
<dbReference type="PROSITE" id="PS50043">
    <property type="entry name" value="HTH_LUXR_2"/>
    <property type="match status" value="1"/>
</dbReference>
<proteinExistence type="predicted"/>
<dbReference type="InterPro" id="IPR051015">
    <property type="entry name" value="EvgA-like"/>
</dbReference>
<dbReference type="RefSeq" id="WP_231814136.1">
    <property type="nucleotide sequence ID" value="NZ_JAJOZR010000006.1"/>
</dbReference>
<feature type="modified residue" description="4-aspartylphosphate" evidence="3">
    <location>
        <position position="58"/>
    </location>
</feature>
<name>A0A9X1NSF3_9HYPH</name>
<dbReference type="GO" id="GO:0006355">
    <property type="term" value="P:regulation of DNA-templated transcription"/>
    <property type="evidence" value="ECO:0007669"/>
    <property type="project" value="InterPro"/>
</dbReference>
<dbReference type="PROSITE" id="PS50110">
    <property type="entry name" value="RESPONSE_REGULATORY"/>
    <property type="match status" value="1"/>
</dbReference>
<dbReference type="Gene3D" id="1.10.10.10">
    <property type="entry name" value="Winged helix-like DNA-binding domain superfamily/Winged helix DNA-binding domain"/>
    <property type="match status" value="1"/>
</dbReference>
<keyword evidence="7" id="KW-1185">Reference proteome</keyword>
<evidence type="ECO:0000313" key="7">
    <source>
        <dbReference type="Proteomes" id="UP001139089"/>
    </source>
</evidence>
<dbReference type="SUPFAM" id="SSF52172">
    <property type="entry name" value="CheY-like"/>
    <property type="match status" value="1"/>
</dbReference>
<keyword evidence="2" id="KW-0238">DNA-binding</keyword>
<dbReference type="AlphaFoldDB" id="A0A9X1NSF3"/>
<reference evidence="6" key="1">
    <citation type="submission" date="2021-12" db="EMBL/GenBank/DDBJ databases">
        <authorList>
            <person name="Li Y."/>
        </authorList>
    </citation>
    <scope>NUCLEOTIDE SEQUENCE</scope>
    <source>
        <strain evidence="6">DKSPLA3</strain>
    </source>
</reference>
<dbReference type="Pfam" id="PF00196">
    <property type="entry name" value="GerE"/>
    <property type="match status" value="1"/>
</dbReference>
<dbReference type="EMBL" id="JAJOZR010000006">
    <property type="protein sequence ID" value="MCD7109475.1"/>
    <property type="molecule type" value="Genomic_DNA"/>
</dbReference>
<dbReference type="PANTHER" id="PTHR45566:SF2">
    <property type="entry name" value="NARL SUBFAMILY"/>
    <property type="match status" value="1"/>
</dbReference>
<gene>
    <name evidence="6" type="ORF">LRX75_10500</name>
</gene>
<dbReference type="InterPro" id="IPR036388">
    <property type="entry name" value="WH-like_DNA-bd_sf"/>
</dbReference>
<dbReference type="CDD" id="cd06170">
    <property type="entry name" value="LuxR_C_like"/>
    <property type="match status" value="1"/>
</dbReference>
<feature type="domain" description="Response regulatory" evidence="5">
    <location>
        <begin position="5"/>
        <end position="123"/>
    </location>
</feature>
<protein>
    <submittedName>
        <fullName evidence="6">Response regulator transcription factor</fullName>
    </submittedName>
</protein>
<dbReference type="PRINTS" id="PR00038">
    <property type="entry name" value="HTHLUXR"/>
</dbReference>
<feature type="domain" description="HTH luxR-type" evidence="4">
    <location>
        <begin position="144"/>
        <end position="209"/>
    </location>
</feature>
<dbReference type="GO" id="GO:0000160">
    <property type="term" value="P:phosphorelay signal transduction system"/>
    <property type="evidence" value="ECO:0007669"/>
    <property type="project" value="InterPro"/>
</dbReference>
<evidence type="ECO:0000256" key="3">
    <source>
        <dbReference type="PROSITE-ProRule" id="PRU00169"/>
    </source>
</evidence>
<organism evidence="6 7">
    <name type="scientific">Rhizobium quercicola</name>
    <dbReference type="NCBI Taxonomy" id="2901226"/>
    <lineage>
        <taxon>Bacteria</taxon>
        <taxon>Pseudomonadati</taxon>
        <taxon>Pseudomonadota</taxon>
        <taxon>Alphaproteobacteria</taxon>
        <taxon>Hyphomicrobiales</taxon>
        <taxon>Rhizobiaceae</taxon>
        <taxon>Rhizobium/Agrobacterium group</taxon>
        <taxon>Rhizobium</taxon>
    </lineage>
</organism>
<dbReference type="SMART" id="SM00448">
    <property type="entry name" value="REC"/>
    <property type="match status" value="1"/>
</dbReference>